<name>A0A2K2CRQ7_BRADI</name>
<proteinExistence type="predicted"/>
<dbReference type="Gramene" id="PNT64725">
    <property type="protein sequence ID" value="PNT64725"/>
    <property type="gene ID" value="BRADI_4g32215v3"/>
</dbReference>
<reference evidence="1 2" key="1">
    <citation type="journal article" date="2010" name="Nature">
        <title>Genome sequencing and analysis of the model grass Brachypodium distachyon.</title>
        <authorList>
            <consortium name="International Brachypodium Initiative"/>
        </authorList>
    </citation>
    <scope>NUCLEOTIDE SEQUENCE [LARGE SCALE GENOMIC DNA]</scope>
    <source>
        <strain evidence="1 2">Bd21</strain>
    </source>
</reference>
<evidence type="ECO:0000313" key="1">
    <source>
        <dbReference type="EMBL" id="PNT64725.1"/>
    </source>
</evidence>
<gene>
    <name evidence="1" type="ORF">BRADI_4g32215v3</name>
</gene>
<keyword evidence="3" id="KW-1185">Reference proteome</keyword>
<sequence>MDSTTALEISMLGETASLDSDSWLSKQSNLKVSTFEKSNTEYIQKKYIGVVFDNMHHLLIFDMIEA</sequence>
<dbReference type="EMBL" id="CM000883">
    <property type="protein sequence ID" value="PNT64725.1"/>
    <property type="molecule type" value="Genomic_DNA"/>
</dbReference>
<evidence type="ECO:0000313" key="3">
    <source>
        <dbReference type="Proteomes" id="UP000008810"/>
    </source>
</evidence>
<reference evidence="1" key="2">
    <citation type="submission" date="2017-06" db="EMBL/GenBank/DDBJ databases">
        <title>WGS assembly of Brachypodium distachyon.</title>
        <authorList>
            <consortium name="The International Brachypodium Initiative"/>
            <person name="Lucas S."/>
            <person name="Harmon-Smith M."/>
            <person name="Lail K."/>
            <person name="Tice H."/>
            <person name="Grimwood J."/>
            <person name="Bruce D."/>
            <person name="Barry K."/>
            <person name="Shu S."/>
            <person name="Lindquist E."/>
            <person name="Wang M."/>
            <person name="Pitluck S."/>
            <person name="Vogel J.P."/>
            <person name="Garvin D.F."/>
            <person name="Mockler T.C."/>
            <person name="Schmutz J."/>
            <person name="Rokhsar D."/>
            <person name="Bevan M.W."/>
        </authorList>
    </citation>
    <scope>NUCLEOTIDE SEQUENCE</scope>
    <source>
        <strain evidence="1">Bd21</strain>
    </source>
</reference>
<dbReference type="EnsemblPlants" id="PNT64725">
    <property type="protein sequence ID" value="PNT64725"/>
    <property type="gene ID" value="BRADI_4g32215v3"/>
</dbReference>
<reference evidence="2" key="3">
    <citation type="submission" date="2018-08" db="UniProtKB">
        <authorList>
            <consortium name="EnsemblPlants"/>
        </authorList>
    </citation>
    <scope>IDENTIFICATION</scope>
    <source>
        <strain evidence="2">cv. Bd21</strain>
    </source>
</reference>
<accession>A0A2K2CRQ7</accession>
<evidence type="ECO:0000313" key="2">
    <source>
        <dbReference type="EnsemblPlants" id="PNT64725"/>
    </source>
</evidence>
<protein>
    <submittedName>
        <fullName evidence="1 2">Uncharacterized protein</fullName>
    </submittedName>
</protein>
<dbReference type="AlphaFoldDB" id="A0A2K2CRQ7"/>
<dbReference type="InParanoid" id="A0A2K2CRQ7"/>
<organism evidence="1">
    <name type="scientific">Brachypodium distachyon</name>
    <name type="common">Purple false brome</name>
    <name type="synonym">Trachynia distachya</name>
    <dbReference type="NCBI Taxonomy" id="15368"/>
    <lineage>
        <taxon>Eukaryota</taxon>
        <taxon>Viridiplantae</taxon>
        <taxon>Streptophyta</taxon>
        <taxon>Embryophyta</taxon>
        <taxon>Tracheophyta</taxon>
        <taxon>Spermatophyta</taxon>
        <taxon>Magnoliopsida</taxon>
        <taxon>Liliopsida</taxon>
        <taxon>Poales</taxon>
        <taxon>Poaceae</taxon>
        <taxon>BOP clade</taxon>
        <taxon>Pooideae</taxon>
        <taxon>Stipodae</taxon>
        <taxon>Brachypodieae</taxon>
        <taxon>Brachypodium</taxon>
    </lineage>
</organism>
<dbReference type="Proteomes" id="UP000008810">
    <property type="component" value="Chromosome 4"/>
</dbReference>